<organism evidence="1 2">
    <name type="scientific">Brassica cretica</name>
    <name type="common">Mustard</name>
    <dbReference type="NCBI Taxonomy" id="69181"/>
    <lineage>
        <taxon>Eukaryota</taxon>
        <taxon>Viridiplantae</taxon>
        <taxon>Streptophyta</taxon>
        <taxon>Embryophyta</taxon>
        <taxon>Tracheophyta</taxon>
        <taxon>Spermatophyta</taxon>
        <taxon>Magnoliopsida</taxon>
        <taxon>eudicotyledons</taxon>
        <taxon>Gunneridae</taxon>
        <taxon>Pentapetalae</taxon>
        <taxon>rosids</taxon>
        <taxon>malvids</taxon>
        <taxon>Brassicales</taxon>
        <taxon>Brassicaceae</taxon>
        <taxon>Brassiceae</taxon>
        <taxon>Brassica</taxon>
    </lineage>
</organism>
<dbReference type="AlphaFoldDB" id="A0A8S9R6H6"/>
<name>A0A8S9R6H6_BRACR</name>
<evidence type="ECO:0000313" key="2">
    <source>
        <dbReference type="Proteomes" id="UP000712600"/>
    </source>
</evidence>
<gene>
    <name evidence="1" type="ORF">F2Q69_00013067</name>
</gene>
<protein>
    <submittedName>
        <fullName evidence="1">Uncharacterized protein</fullName>
    </submittedName>
</protein>
<reference evidence="1" key="1">
    <citation type="submission" date="2019-12" db="EMBL/GenBank/DDBJ databases">
        <title>Genome sequencing and annotation of Brassica cretica.</title>
        <authorList>
            <person name="Studholme D.J."/>
            <person name="Sarris P."/>
        </authorList>
    </citation>
    <scope>NUCLEOTIDE SEQUENCE</scope>
    <source>
        <strain evidence="1">PFS-109/04</strain>
        <tissue evidence="1">Leaf</tissue>
    </source>
</reference>
<comment type="caution">
    <text evidence="1">The sequence shown here is derived from an EMBL/GenBank/DDBJ whole genome shotgun (WGS) entry which is preliminary data.</text>
</comment>
<dbReference type="EMBL" id="QGKX02000996">
    <property type="protein sequence ID" value="KAF3558315.1"/>
    <property type="molecule type" value="Genomic_DNA"/>
</dbReference>
<proteinExistence type="predicted"/>
<evidence type="ECO:0000313" key="1">
    <source>
        <dbReference type="EMBL" id="KAF3558315.1"/>
    </source>
</evidence>
<sequence length="115" mass="13241">MDLPLRSLLNPDRNAFRFVSIGISQPVRPPTRYIATCHDVPQSIDQTDQNVPDVPVEVHPTDQIKQTDRAMYRTRERPDWSFVLILDQMLELTKLKPVSPGQLDKSRLMVKSETT</sequence>
<dbReference type="Proteomes" id="UP000712600">
    <property type="component" value="Unassembled WGS sequence"/>
</dbReference>
<accession>A0A8S9R6H6</accession>